<dbReference type="Gene3D" id="3.40.50.300">
    <property type="entry name" value="P-loop containing nucleotide triphosphate hydrolases"/>
    <property type="match status" value="2"/>
</dbReference>
<keyword evidence="3 5" id="KW-1133">Transmembrane helix</keyword>
<dbReference type="SMART" id="SM00100">
    <property type="entry name" value="cNMP"/>
    <property type="match status" value="1"/>
</dbReference>
<comment type="caution">
    <text evidence="9">The sequence shown here is derived from an EMBL/GenBank/DDBJ whole genome shotgun (WGS) entry which is preliminary data.</text>
</comment>
<feature type="transmembrane region" description="Helical" evidence="5">
    <location>
        <begin position="156"/>
        <end position="177"/>
    </location>
</feature>
<dbReference type="SUPFAM" id="SSF90123">
    <property type="entry name" value="ABC transporter transmembrane region"/>
    <property type="match status" value="1"/>
</dbReference>
<dbReference type="InterPro" id="IPR014710">
    <property type="entry name" value="RmlC-like_jellyroll"/>
</dbReference>
<evidence type="ECO:0000256" key="3">
    <source>
        <dbReference type="ARBA" id="ARBA00022989"/>
    </source>
</evidence>
<feature type="transmembrane region" description="Helical" evidence="5">
    <location>
        <begin position="63"/>
        <end position="83"/>
    </location>
</feature>
<dbReference type="PROSITE" id="PS50893">
    <property type="entry name" value="ABC_TRANSPORTER_2"/>
    <property type="match status" value="1"/>
</dbReference>
<evidence type="ECO:0000256" key="5">
    <source>
        <dbReference type="SAM" id="Phobius"/>
    </source>
</evidence>
<dbReference type="InterPro" id="IPR036640">
    <property type="entry name" value="ABC1_TM_sf"/>
</dbReference>
<keyword evidence="2 5" id="KW-0812">Transmembrane</keyword>
<dbReference type="Gene3D" id="1.20.1560.10">
    <property type="entry name" value="ABC transporter type 1, transmembrane domain"/>
    <property type="match status" value="1"/>
</dbReference>
<name>A0ABV3RID1_9RHOB</name>
<dbReference type="Pfam" id="PF00664">
    <property type="entry name" value="ABC_membrane"/>
    <property type="match status" value="1"/>
</dbReference>
<sequence>MERSLFAFIWKYSKRDQIFLLAFTVFTFPFLYSTLELPKRIINDAIGADNSVVDFMGNQISQVQFLMVLCFAYLAAVVVHGLLKMRLNTMKGVLAERLLRRFRFQLIARMMRFPRSYYQNTSQGELVSMVTSEAEPMGGLMGDFVAQPVFQAGQMLIIVIFLFLQSFWFGLAGVALIPLQAWLIPMLQRQINLLNKERIKEVRHFAAEIGETAAGITDLRTNGGWRYRLAQFTDRLGRLFEVRFRIYQKKFFMKFLNNFITQLTPFFFYAVGGYLAINGQITVGALVAALAAYKDLSSPWRELLLYYNQTQDMSLRWDIVVERFAPDGMVDETLFEGTPEEIPHLKGDIELTNVSVRGSGRDMILQDITLHIPAGSQVALQIPTQSERTAMADLLTREIVPTRGRITMAGHDLSQLHQAVIAARIGSANAQPYLFQGTVGDNLLMALRTSPKTVLWDPKHKDRAGIEARRAGNSPDSTQADWLDPALAGLNTTEDVQHFWYEITTALGTADVIFERMLHSQMDPEIHPELARRIVGLRDEIAARLREEGLDKVVYRFDPDSFNPAVPLGGNLMFAAPKRDISQQGLVAEKGFLAMVIDQGLAAQGIAISQTLVETLHETFGRDGTDHPLFTALGIDDALYERLVDIAARRREQGDEALSEEEFALLLTVPFAFTAEQIGPSFPESFKQEILRIRRTKGAQLRDQAGELFVPIEPENYLPRLTILENLLYGRVSSMAGLQADLVQDVVTKVLEEHGLKQMISVNLFDQETAIGGANLPVAFQQRAAFGRAAIKRPDVLVLNQSLVGHDPETQVQIRKRLSALLPDTTQIYLNDSFAHPEEFDMHVVINQGRIDGVAQIEPVEDESSASGDLRRKLRIISRNELFATLDPRSRRLLAFAAQWYKAEKGQRIFTVGERADAAYLCLSGRAELGVVDEGGTMRHVSDVVPGRLIGDLAILIREPRQLDLIATEDATFLRIGADQYRAVVESDRDVLLSLLRKVAGYLAGASDIMMAAGLEVPREMGPHRRALQAEIPEEVEE</sequence>
<dbReference type="Pfam" id="PF00027">
    <property type="entry name" value="cNMP_binding"/>
    <property type="match status" value="1"/>
</dbReference>
<evidence type="ECO:0000256" key="4">
    <source>
        <dbReference type="ARBA" id="ARBA00023136"/>
    </source>
</evidence>
<evidence type="ECO:0000256" key="2">
    <source>
        <dbReference type="ARBA" id="ARBA00022692"/>
    </source>
</evidence>
<evidence type="ECO:0000259" key="8">
    <source>
        <dbReference type="PROSITE" id="PS50929"/>
    </source>
</evidence>
<dbReference type="InterPro" id="IPR039421">
    <property type="entry name" value="Type_1_exporter"/>
</dbReference>
<protein>
    <submittedName>
        <fullName evidence="9">ABC transporter transmembrane domain-containing protein</fullName>
    </submittedName>
</protein>
<dbReference type="InterPro" id="IPR003439">
    <property type="entry name" value="ABC_transporter-like_ATP-bd"/>
</dbReference>
<dbReference type="InterPro" id="IPR011527">
    <property type="entry name" value="ABC1_TM_dom"/>
</dbReference>
<reference evidence="9 10" key="1">
    <citation type="submission" date="2024-07" db="EMBL/GenBank/DDBJ databases">
        <title>Marimonas sp.nov., isolated from tidal-flat sediment.</title>
        <authorList>
            <person name="Jayan J.N."/>
            <person name="Lee S.S."/>
        </authorList>
    </citation>
    <scope>NUCLEOTIDE SEQUENCE [LARGE SCALE GENOMIC DNA]</scope>
    <source>
        <strain evidence="9 10">MJW-29</strain>
    </source>
</reference>
<feature type="domain" description="ABC transmembrane type-1" evidence="8">
    <location>
        <begin position="52"/>
        <end position="312"/>
    </location>
</feature>
<dbReference type="EMBL" id="JBFNXX010000001">
    <property type="protein sequence ID" value="MEW9918144.1"/>
    <property type="molecule type" value="Genomic_DNA"/>
</dbReference>
<evidence type="ECO:0000259" key="7">
    <source>
        <dbReference type="PROSITE" id="PS50893"/>
    </source>
</evidence>
<organism evidence="9 10">
    <name type="scientific">Sulfitobacter sediminis</name>
    <dbReference type="NCBI Taxonomy" id="3234186"/>
    <lineage>
        <taxon>Bacteria</taxon>
        <taxon>Pseudomonadati</taxon>
        <taxon>Pseudomonadota</taxon>
        <taxon>Alphaproteobacteria</taxon>
        <taxon>Rhodobacterales</taxon>
        <taxon>Roseobacteraceae</taxon>
        <taxon>Sulfitobacter</taxon>
    </lineage>
</organism>
<comment type="subcellular location">
    <subcellularLocation>
        <location evidence="1">Cell membrane</location>
        <topology evidence="1">Multi-pass membrane protein</topology>
    </subcellularLocation>
</comment>
<feature type="transmembrane region" description="Helical" evidence="5">
    <location>
        <begin position="266"/>
        <end position="293"/>
    </location>
</feature>
<dbReference type="InterPro" id="IPR027417">
    <property type="entry name" value="P-loop_NTPase"/>
</dbReference>
<dbReference type="PROSITE" id="PS50929">
    <property type="entry name" value="ABC_TM1F"/>
    <property type="match status" value="1"/>
</dbReference>
<dbReference type="PANTHER" id="PTHR43394:SF1">
    <property type="entry name" value="ATP-BINDING CASSETTE SUB-FAMILY B MEMBER 10, MITOCHONDRIAL"/>
    <property type="match status" value="1"/>
</dbReference>
<feature type="transmembrane region" description="Helical" evidence="5">
    <location>
        <begin position="18"/>
        <end position="35"/>
    </location>
</feature>
<feature type="domain" description="Cyclic nucleotide-binding" evidence="6">
    <location>
        <begin position="882"/>
        <end position="985"/>
    </location>
</feature>
<accession>A0ABV3RID1</accession>
<dbReference type="InterPro" id="IPR018490">
    <property type="entry name" value="cNMP-bd_dom_sf"/>
</dbReference>
<proteinExistence type="predicted"/>
<dbReference type="CDD" id="cd00038">
    <property type="entry name" value="CAP_ED"/>
    <property type="match status" value="1"/>
</dbReference>
<dbReference type="InterPro" id="IPR000595">
    <property type="entry name" value="cNMP-bd_dom"/>
</dbReference>
<dbReference type="Gene3D" id="2.60.120.10">
    <property type="entry name" value="Jelly Rolls"/>
    <property type="match status" value="1"/>
</dbReference>
<dbReference type="SUPFAM" id="SSF51206">
    <property type="entry name" value="cAMP-binding domain-like"/>
    <property type="match status" value="1"/>
</dbReference>
<dbReference type="PROSITE" id="PS50042">
    <property type="entry name" value="CNMP_BINDING_3"/>
    <property type="match status" value="1"/>
</dbReference>
<dbReference type="Proteomes" id="UP001556098">
    <property type="component" value="Unassembled WGS sequence"/>
</dbReference>
<evidence type="ECO:0000313" key="9">
    <source>
        <dbReference type="EMBL" id="MEW9918144.1"/>
    </source>
</evidence>
<dbReference type="RefSeq" id="WP_367875842.1">
    <property type="nucleotide sequence ID" value="NZ_JBFNXX010000001.1"/>
</dbReference>
<dbReference type="PANTHER" id="PTHR43394">
    <property type="entry name" value="ATP-DEPENDENT PERMEASE MDL1, MITOCHONDRIAL"/>
    <property type="match status" value="1"/>
</dbReference>
<evidence type="ECO:0000256" key="1">
    <source>
        <dbReference type="ARBA" id="ARBA00004651"/>
    </source>
</evidence>
<feature type="domain" description="ABC transporter" evidence="7">
    <location>
        <begin position="349"/>
        <end position="873"/>
    </location>
</feature>
<keyword evidence="10" id="KW-1185">Reference proteome</keyword>
<keyword evidence="4 5" id="KW-0472">Membrane</keyword>
<gene>
    <name evidence="9" type="ORF">AB2B41_00890</name>
</gene>
<evidence type="ECO:0000259" key="6">
    <source>
        <dbReference type="PROSITE" id="PS50042"/>
    </source>
</evidence>
<dbReference type="CDD" id="cd07346">
    <property type="entry name" value="ABC_6TM_exporters"/>
    <property type="match status" value="1"/>
</dbReference>
<dbReference type="SUPFAM" id="SSF52540">
    <property type="entry name" value="P-loop containing nucleoside triphosphate hydrolases"/>
    <property type="match status" value="2"/>
</dbReference>
<evidence type="ECO:0000313" key="10">
    <source>
        <dbReference type="Proteomes" id="UP001556098"/>
    </source>
</evidence>